<dbReference type="AlphaFoldDB" id="A0A1L7D219"/>
<organism evidence="2 3">
    <name type="scientific">Corynebacterium phocae</name>
    <dbReference type="NCBI Taxonomy" id="161895"/>
    <lineage>
        <taxon>Bacteria</taxon>
        <taxon>Bacillati</taxon>
        <taxon>Actinomycetota</taxon>
        <taxon>Actinomycetes</taxon>
        <taxon>Mycobacteriales</taxon>
        <taxon>Corynebacteriaceae</taxon>
        <taxon>Corynebacterium</taxon>
    </lineage>
</organism>
<dbReference type="KEGG" id="cpho:CPHO_02840"/>
<sequence length="137" mass="16253">METPKTPKQRRSLKVRWWHVVLIAVLVVCFLGLAYWQWTRFQSGTGSFQNLGYALQWPLFAVFVVYAYRAALKYENQRIEAENQAIAEGRLDFEYETVRATRIDESFLPERPHVNVEEFNARNVQRRRKPESDDNND</sequence>
<proteinExistence type="predicted"/>
<keyword evidence="1" id="KW-0812">Transmembrane</keyword>
<evidence type="ECO:0008006" key="4">
    <source>
        <dbReference type="Google" id="ProtNLM"/>
    </source>
</evidence>
<keyword evidence="1" id="KW-1133">Transmembrane helix</keyword>
<name>A0A1L7D219_9CORY</name>
<reference evidence="2 3" key="1">
    <citation type="submission" date="2014-08" db="EMBL/GenBank/DDBJ databases">
        <title>Complete genome sequence of Corynebacterium phocae M408/89/1(T)(=DSM 44612(T)), isolated from the common seal (Phoca vitulina).</title>
        <authorList>
            <person name="Ruckert C."/>
            <person name="Albersmeier A."/>
            <person name="Winkler A."/>
            <person name="Kalinowski J."/>
        </authorList>
    </citation>
    <scope>NUCLEOTIDE SEQUENCE [LARGE SCALE GENOMIC DNA]</scope>
    <source>
        <strain evidence="2 3">M408/89/1</strain>
    </source>
</reference>
<dbReference type="EMBL" id="CP009249">
    <property type="protein sequence ID" value="APT92011.1"/>
    <property type="molecule type" value="Genomic_DNA"/>
</dbReference>
<protein>
    <recommendedName>
        <fullName evidence="4">Glucitol operon activator</fullName>
    </recommendedName>
</protein>
<dbReference type="OrthoDB" id="5187941at2"/>
<keyword evidence="1" id="KW-0472">Membrane</keyword>
<gene>
    <name evidence="2" type="ORF">CPHO_02840</name>
</gene>
<dbReference type="Proteomes" id="UP000185491">
    <property type="component" value="Chromosome"/>
</dbReference>
<accession>A0A1L7D219</accession>
<dbReference type="STRING" id="161895.CPHO_02840"/>
<evidence type="ECO:0000256" key="1">
    <source>
        <dbReference type="SAM" id="Phobius"/>
    </source>
</evidence>
<dbReference type="RefSeq" id="WP_075733038.1">
    <property type="nucleotide sequence ID" value="NZ_CP009249.1"/>
</dbReference>
<feature type="transmembrane region" description="Helical" evidence="1">
    <location>
        <begin position="20"/>
        <end position="38"/>
    </location>
</feature>
<keyword evidence="3" id="KW-1185">Reference proteome</keyword>
<feature type="transmembrane region" description="Helical" evidence="1">
    <location>
        <begin position="50"/>
        <end position="68"/>
    </location>
</feature>
<evidence type="ECO:0000313" key="2">
    <source>
        <dbReference type="EMBL" id="APT92011.1"/>
    </source>
</evidence>
<evidence type="ECO:0000313" key="3">
    <source>
        <dbReference type="Proteomes" id="UP000185491"/>
    </source>
</evidence>